<evidence type="ECO:0000256" key="4">
    <source>
        <dbReference type="ARBA" id="ARBA00023136"/>
    </source>
</evidence>
<name>A0A2T2NS19_CORCC</name>
<feature type="region of interest" description="Disordered" evidence="5">
    <location>
        <begin position="11"/>
        <end position="32"/>
    </location>
</feature>
<feature type="transmembrane region" description="Helical" evidence="6">
    <location>
        <begin position="462"/>
        <end position="480"/>
    </location>
</feature>
<feature type="transmembrane region" description="Helical" evidence="6">
    <location>
        <begin position="73"/>
        <end position="98"/>
    </location>
</feature>
<dbReference type="Proteomes" id="UP000240883">
    <property type="component" value="Unassembled WGS sequence"/>
</dbReference>
<comment type="subcellular location">
    <subcellularLocation>
        <location evidence="1">Membrane</location>
        <topology evidence="1">Multi-pass membrane protein</topology>
    </subcellularLocation>
</comment>
<dbReference type="InterPro" id="IPR050598">
    <property type="entry name" value="AminoAcid_Transporter"/>
</dbReference>
<feature type="compositionally biased region" description="Polar residues" evidence="5">
    <location>
        <begin position="19"/>
        <end position="32"/>
    </location>
</feature>
<evidence type="ECO:0000313" key="8">
    <source>
        <dbReference type="Proteomes" id="UP000240883"/>
    </source>
</evidence>
<evidence type="ECO:0000256" key="3">
    <source>
        <dbReference type="ARBA" id="ARBA00022989"/>
    </source>
</evidence>
<keyword evidence="4 6" id="KW-0472">Membrane</keyword>
<gene>
    <name evidence="7" type="ORF">BS50DRAFT_600031</name>
</gene>
<dbReference type="STRING" id="1448308.A0A2T2NS19"/>
<dbReference type="PANTHER" id="PTHR11785">
    <property type="entry name" value="AMINO ACID TRANSPORTER"/>
    <property type="match status" value="1"/>
</dbReference>
<dbReference type="EMBL" id="KZ678134">
    <property type="protein sequence ID" value="PSN68076.1"/>
    <property type="molecule type" value="Genomic_DNA"/>
</dbReference>
<feature type="transmembrane region" description="Helical" evidence="6">
    <location>
        <begin position="402"/>
        <end position="422"/>
    </location>
</feature>
<evidence type="ECO:0000256" key="1">
    <source>
        <dbReference type="ARBA" id="ARBA00004141"/>
    </source>
</evidence>
<sequence length="516" mass="54718">MALAAAGRCRALPMPPGQAPSQSPATTASLSQQRPPLLTTRHAFAVLVSIQIGSGIFASPAQVDSNVPSPGAALLVWVLGGLLSWAGAASFAELGAALPLNGGMQEYLRHVYGDTMAFLMAWIYIMAVKPSSMAIQSIVIAESIGSVTGSAQLSAGLLKAIAGLAFVFMVAVNSVNTRVTMRLSESFTAFKILTVVLIVVGGAIAVIAHLVDPHSSISGSRDWYTKDWFQSRPTVSDGRTIDWNSISTWERYGHYCAAIYAGLWAYDGWDNANVVASEIRDPGRSLPKAIKAAMVVVLSSYELVNVAYYILLPWDLMSSSDAVAVAAANALFGRAAGIAITVLVAVSCAGSITSNVFAVGRLTVAASHRNYLPKLLSQRGLPTSASISESEDKQESVFDAPLHVPLTSLPWALAITLIYILTGSFRDLLTFVGMAEWVFYVSTVIGLVILRRREPGLHRPYQPTLVLPLVFIVVGTLVIIRSAMFAPAQSGVLAVLLVTGTAVSKLRGNRDATLDG</sequence>
<keyword evidence="8" id="KW-1185">Reference proteome</keyword>
<protein>
    <submittedName>
        <fullName evidence="7">Amino acid transporter</fullName>
    </submittedName>
</protein>
<feature type="transmembrane region" description="Helical" evidence="6">
    <location>
        <begin position="118"/>
        <end position="141"/>
    </location>
</feature>
<keyword evidence="3 6" id="KW-1133">Transmembrane helix</keyword>
<feature type="transmembrane region" description="Helical" evidence="6">
    <location>
        <begin position="192"/>
        <end position="211"/>
    </location>
</feature>
<evidence type="ECO:0000256" key="2">
    <source>
        <dbReference type="ARBA" id="ARBA00022692"/>
    </source>
</evidence>
<dbReference type="Pfam" id="PF13520">
    <property type="entry name" value="AA_permease_2"/>
    <property type="match status" value="1"/>
</dbReference>
<keyword evidence="2 6" id="KW-0812">Transmembrane</keyword>
<evidence type="ECO:0000313" key="7">
    <source>
        <dbReference type="EMBL" id="PSN68076.1"/>
    </source>
</evidence>
<dbReference type="OrthoDB" id="10062876at2759"/>
<feature type="transmembrane region" description="Helical" evidence="6">
    <location>
        <begin position="428"/>
        <end position="450"/>
    </location>
</feature>
<feature type="transmembrane region" description="Helical" evidence="6">
    <location>
        <begin position="331"/>
        <end position="352"/>
    </location>
</feature>
<organism evidence="7 8">
    <name type="scientific">Corynespora cassiicola Philippines</name>
    <dbReference type="NCBI Taxonomy" id="1448308"/>
    <lineage>
        <taxon>Eukaryota</taxon>
        <taxon>Fungi</taxon>
        <taxon>Dikarya</taxon>
        <taxon>Ascomycota</taxon>
        <taxon>Pezizomycotina</taxon>
        <taxon>Dothideomycetes</taxon>
        <taxon>Pleosporomycetidae</taxon>
        <taxon>Pleosporales</taxon>
        <taxon>Corynesporascaceae</taxon>
        <taxon>Corynespora</taxon>
    </lineage>
</organism>
<evidence type="ECO:0000256" key="6">
    <source>
        <dbReference type="SAM" id="Phobius"/>
    </source>
</evidence>
<proteinExistence type="predicted"/>
<feature type="transmembrane region" description="Helical" evidence="6">
    <location>
        <begin position="153"/>
        <end position="172"/>
    </location>
</feature>
<dbReference type="GO" id="GO:0016020">
    <property type="term" value="C:membrane"/>
    <property type="evidence" value="ECO:0007669"/>
    <property type="project" value="UniProtKB-SubCell"/>
</dbReference>
<feature type="transmembrane region" description="Helical" evidence="6">
    <location>
        <begin position="43"/>
        <end position="61"/>
    </location>
</feature>
<dbReference type="Gene3D" id="1.20.1740.10">
    <property type="entry name" value="Amino acid/polyamine transporter I"/>
    <property type="match status" value="1"/>
</dbReference>
<dbReference type="AlphaFoldDB" id="A0A2T2NS19"/>
<dbReference type="FunFam" id="1.20.1740.10:FF:000183">
    <property type="entry name" value="Predicted protein"/>
    <property type="match status" value="1"/>
</dbReference>
<evidence type="ECO:0000256" key="5">
    <source>
        <dbReference type="SAM" id="MobiDB-lite"/>
    </source>
</evidence>
<dbReference type="InterPro" id="IPR002293">
    <property type="entry name" value="AA/rel_permease1"/>
</dbReference>
<dbReference type="PANTHER" id="PTHR11785:SF402">
    <property type="entry name" value="AMINO ACID TRANSPORTER (EUROFUNG)"/>
    <property type="match status" value="1"/>
</dbReference>
<reference evidence="7 8" key="1">
    <citation type="journal article" date="2018" name="Front. Microbiol.">
        <title>Genome-Wide Analysis of Corynespora cassiicola Leaf Fall Disease Putative Effectors.</title>
        <authorList>
            <person name="Lopez D."/>
            <person name="Ribeiro S."/>
            <person name="Label P."/>
            <person name="Fumanal B."/>
            <person name="Venisse J.S."/>
            <person name="Kohler A."/>
            <person name="de Oliveira R.R."/>
            <person name="Labutti K."/>
            <person name="Lipzen A."/>
            <person name="Lail K."/>
            <person name="Bauer D."/>
            <person name="Ohm R.A."/>
            <person name="Barry K.W."/>
            <person name="Spatafora J."/>
            <person name="Grigoriev I.V."/>
            <person name="Martin F.M."/>
            <person name="Pujade-Renaud V."/>
        </authorList>
    </citation>
    <scope>NUCLEOTIDE SEQUENCE [LARGE SCALE GENOMIC DNA]</scope>
    <source>
        <strain evidence="7 8">Philippines</strain>
    </source>
</reference>
<dbReference type="PIRSF" id="PIRSF006060">
    <property type="entry name" value="AA_transporter"/>
    <property type="match status" value="1"/>
</dbReference>
<accession>A0A2T2NS19</accession>
<dbReference type="GO" id="GO:0015179">
    <property type="term" value="F:L-amino acid transmembrane transporter activity"/>
    <property type="evidence" value="ECO:0007669"/>
    <property type="project" value="TreeGrafter"/>
</dbReference>